<evidence type="ECO:0008006" key="5">
    <source>
        <dbReference type="Google" id="ProtNLM"/>
    </source>
</evidence>
<proteinExistence type="predicted"/>
<gene>
    <name evidence="3" type="ORF">C4N19_09025</name>
</gene>
<reference evidence="4" key="1">
    <citation type="journal article" date="2018" name="MSphere">
        <title>Fusobacterium Genomics Using MinION and Illumina Sequencing Enables Genome Completion and Correction.</title>
        <authorList>
            <person name="Todd S.M."/>
            <person name="Settlage R.E."/>
            <person name="Lahmers K.K."/>
            <person name="Slade D.J."/>
        </authorList>
    </citation>
    <scope>NUCLEOTIDE SEQUENCE [LARGE SCALE GENOMIC DNA]</scope>
    <source>
        <strain evidence="4">ATCC 9817</strain>
    </source>
</reference>
<evidence type="ECO:0000313" key="4">
    <source>
        <dbReference type="Proteomes" id="UP000240258"/>
    </source>
</evidence>
<feature type="domain" description="YqaJ viral recombinase" evidence="2">
    <location>
        <begin position="52"/>
        <end position="205"/>
    </location>
</feature>
<feature type="domain" description="Rho termination factor-like N-terminal" evidence="1">
    <location>
        <begin position="1"/>
        <end position="26"/>
    </location>
</feature>
<dbReference type="InterPro" id="IPR011604">
    <property type="entry name" value="PDDEXK-like_dom_sf"/>
</dbReference>
<dbReference type="Proteomes" id="UP000240258">
    <property type="component" value="Chromosome"/>
</dbReference>
<protein>
    <recommendedName>
        <fullName evidence="5">YqaJ viral recombinase family protein</fullName>
    </recommendedName>
</protein>
<organism evidence="3 4">
    <name type="scientific">Fusobacterium mortiferum ATCC 9817</name>
    <dbReference type="NCBI Taxonomy" id="469616"/>
    <lineage>
        <taxon>Bacteria</taxon>
        <taxon>Fusobacteriati</taxon>
        <taxon>Fusobacteriota</taxon>
        <taxon>Fusobacteriia</taxon>
        <taxon>Fusobacteriales</taxon>
        <taxon>Fusobacteriaceae</taxon>
        <taxon>Fusobacterium</taxon>
    </lineage>
</organism>
<accession>A0ABN5JBS9</accession>
<sequence>MTVKELKEKAKSMGLSGYSKMRKAELEKFIEENTLHTSEVLFAGECSGDGEWLNHRRIGATDTSILVVDNAFRQKLIDQPDRYTSPYLMWAERKGIYSRDISFNSQIAMEFGHYAEDFIIAHLPVLFEKEFGLKVEATRKGNQVVGNPIYPLWSCTPDSWVKIDGEWFPVELKTGNSFTSYEWEREEVPNKYFAQVQQQLAVLGKNKGFLVGFVDNRFTRVYEIERNDKLISLAYELTKRFQKCLDENIEPELNGCPAECEFLKQEFQGFENKYEKIPLIKIEDKEMEAYFSMNDTKKLISKEIKDIDTDLDLTKAKIQKKMIELETESLLINGRYLATWKVDSRGAKRFNLKELPENKIIKEVA</sequence>
<dbReference type="Pfam" id="PF09588">
    <property type="entry name" value="YqaJ"/>
    <property type="match status" value="1"/>
</dbReference>
<evidence type="ECO:0000259" key="2">
    <source>
        <dbReference type="Pfam" id="PF09588"/>
    </source>
</evidence>
<dbReference type="InterPro" id="IPR019080">
    <property type="entry name" value="YqaJ_viral_recombinase"/>
</dbReference>
<dbReference type="EMBL" id="CP028102">
    <property type="protein sequence ID" value="AVQ19225.1"/>
    <property type="molecule type" value="Genomic_DNA"/>
</dbReference>
<dbReference type="Gene3D" id="3.90.320.10">
    <property type="match status" value="1"/>
</dbReference>
<keyword evidence="4" id="KW-1185">Reference proteome</keyword>
<dbReference type="GeneID" id="62763669"/>
<evidence type="ECO:0000313" key="3">
    <source>
        <dbReference type="EMBL" id="AVQ19225.1"/>
    </source>
</evidence>
<dbReference type="Pfam" id="PF07498">
    <property type="entry name" value="Rho_N"/>
    <property type="match status" value="1"/>
</dbReference>
<dbReference type="InterPro" id="IPR011335">
    <property type="entry name" value="Restrct_endonuc-II-like"/>
</dbReference>
<dbReference type="SUPFAM" id="SSF52980">
    <property type="entry name" value="Restriction endonuclease-like"/>
    <property type="match status" value="1"/>
</dbReference>
<name>A0ABN5JBS9_FUSMR</name>
<dbReference type="InterPro" id="IPR011112">
    <property type="entry name" value="Rho-like_N"/>
</dbReference>
<evidence type="ECO:0000259" key="1">
    <source>
        <dbReference type="Pfam" id="PF07498"/>
    </source>
</evidence>
<dbReference type="RefSeq" id="WP_005885637.1">
    <property type="nucleotide sequence ID" value="NZ_CP028102.1"/>
</dbReference>